<dbReference type="NCBIfam" id="TIGR01035">
    <property type="entry name" value="hemA"/>
    <property type="match status" value="1"/>
</dbReference>
<dbReference type="Proteomes" id="UP000284763">
    <property type="component" value="Unassembled WGS sequence"/>
</dbReference>
<dbReference type="PIRSF" id="PIRSF000445">
    <property type="entry name" value="4pyrrol_synth_GluRdtase"/>
    <property type="match status" value="1"/>
</dbReference>
<dbReference type="InterPro" id="IPR015895">
    <property type="entry name" value="4pyrrol_synth_GluRdtase_N"/>
</dbReference>
<dbReference type="AlphaFoldDB" id="A0A3R7VW82"/>
<dbReference type="PROSITE" id="PS00747">
    <property type="entry name" value="GLUTR"/>
    <property type="match status" value="1"/>
</dbReference>
<evidence type="ECO:0000256" key="5">
    <source>
        <dbReference type="ARBA" id="ARBA00023002"/>
    </source>
</evidence>
<dbReference type="InterPro" id="IPR015896">
    <property type="entry name" value="4pyrrol_synth_GluRdtase_dimer"/>
</dbReference>
<dbReference type="Pfam" id="PF00745">
    <property type="entry name" value="GlutR_dimer"/>
    <property type="match status" value="1"/>
</dbReference>
<keyword evidence="5 8" id="KW-0560">Oxidoreductase</keyword>
<comment type="function">
    <text evidence="8">Catalyzes the NADPH-dependent reduction of glutamyl-tRNA(Glu) to glutamate 1-semialdehyde (GSA).</text>
</comment>
<feature type="binding site" evidence="8 10">
    <location>
        <position position="111"/>
    </location>
    <ligand>
        <name>substrate</name>
    </ligand>
</feature>
<dbReference type="GO" id="GO:0019353">
    <property type="term" value="P:protoporphyrinogen IX biosynthetic process from glutamate"/>
    <property type="evidence" value="ECO:0007669"/>
    <property type="project" value="TreeGrafter"/>
</dbReference>
<comment type="domain">
    <text evidence="8">Possesses an unusual extended V-shaped dimeric structure with each monomer consisting of three distinct domains arranged along a curved 'spinal' alpha-helix. The N-terminal catalytic domain specifically recognizes the glutamate moiety of the substrate. The second domain is the NADPH-binding domain, and the third C-terminal domain is responsible for dimerization.</text>
</comment>
<feature type="domain" description="Glutamyl-tRNA reductase N-terminal" evidence="16">
    <location>
        <begin position="9"/>
        <end position="147"/>
    </location>
</feature>
<feature type="domain" description="Quinate/shikimate 5-dehydrogenase/glutamyl-tRNA reductase" evidence="15">
    <location>
        <begin position="162"/>
        <end position="296"/>
    </location>
</feature>
<dbReference type="InterPro" id="IPR000343">
    <property type="entry name" value="4pyrrol_synth_GluRdtase"/>
</dbReference>
<dbReference type="SUPFAM" id="SSF69742">
    <property type="entry name" value="Glutamyl tRNA-reductase catalytic, N-terminal domain"/>
    <property type="match status" value="1"/>
</dbReference>
<keyword evidence="6 8" id="KW-0627">Porphyrin biosynthesis</keyword>
<feature type="site" description="Important for activity" evidence="8 12">
    <location>
        <position position="90"/>
    </location>
</feature>
<evidence type="ECO:0000256" key="4">
    <source>
        <dbReference type="ARBA" id="ARBA00022857"/>
    </source>
</evidence>
<evidence type="ECO:0000256" key="8">
    <source>
        <dbReference type="HAMAP-Rule" id="MF_00087"/>
    </source>
</evidence>
<dbReference type="GO" id="GO:0050661">
    <property type="term" value="F:NADP binding"/>
    <property type="evidence" value="ECO:0007669"/>
    <property type="project" value="InterPro"/>
</dbReference>
<dbReference type="EC" id="1.2.1.70" evidence="3 8"/>
<evidence type="ECO:0000256" key="9">
    <source>
        <dbReference type="PIRSR" id="PIRSR000445-1"/>
    </source>
</evidence>
<dbReference type="UniPathway" id="UPA00251">
    <property type="reaction ID" value="UER00316"/>
</dbReference>
<feature type="binding site" evidence="8 10">
    <location>
        <begin position="48"/>
        <end position="51"/>
    </location>
    <ligand>
        <name>substrate</name>
    </ligand>
</feature>
<keyword evidence="4 8" id="KW-0521">NADP</keyword>
<accession>A0A3R7VW82</accession>
<comment type="catalytic activity">
    <reaction evidence="7 8 13">
        <text>(S)-4-amino-5-oxopentanoate + tRNA(Glu) + NADP(+) = L-glutamyl-tRNA(Glu) + NADPH + H(+)</text>
        <dbReference type="Rhea" id="RHEA:12344"/>
        <dbReference type="Rhea" id="RHEA-COMP:9663"/>
        <dbReference type="Rhea" id="RHEA-COMP:9680"/>
        <dbReference type="ChEBI" id="CHEBI:15378"/>
        <dbReference type="ChEBI" id="CHEBI:57501"/>
        <dbReference type="ChEBI" id="CHEBI:57783"/>
        <dbReference type="ChEBI" id="CHEBI:58349"/>
        <dbReference type="ChEBI" id="CHEBI:78442"/>
        <dbReference type="ChEBI" id="CHEBI:78520"/>
        <dbReference type="EC" id="1.2.1.70"/>
    </reaction>
</comment>
<evidence type="ECO:0000256" key="1">
    <source>
        <dbReference type="ARBA" id="ARBA00005059"/>
    </source>
</evidence>
<evidence type="ECO:0000256" key="7">
    <source>
        <dbReference type="ARBA" id="ARBA00047464"/>
    </source>
</evidence>
<evidence type="ECO:0000259" key="16">
    <source>
        <dbReference type="Pfam" id="PF05201"/>
    </source>
</evidence>
<proteinExistence type="inferred from homology"/>
<dbReference type="EMBL" id="QZAB01000489">
    <property type="protein sequence ID" value="RQD81939.1"/>
    <property type="molecule type" value="Genomic_DNA"/>
</dbReference>
<dbReference type="HAMAP" id="MF_00087">
    <property type="entry name" value="Glu_tRNA_reductase"/>
    <property type="match status" value="1"/>
</dbReference>
<dbReference type="GO" id="GO:0008883">
    <property type="term" value="F:glutamyl-tRNA reductase activity"/>
    <property type="evidence" value="ECO:0007669"/>
    <property type="project" value="UniProtKB-UniRule"/>
</dbReference>
<feature type="binding site" evidence="8 10">
    <location>
        <position position="100"/>
    </location>
    <ligand>
        <name>substrate</name>
    </ligand>
</feature>
<evidence type="ECO:0000313" key="18">
    <source>
        <dbReference type="Proteomes" id="UP000284763"/>
    </source>
</evidence>
<evidence type="ECO:0000259" key="14">
    <source>
        <dbReference type="Pfam" id="PF00745"/>
    </source>
</evidence>
<dbReference type="Pfam" id="PF01488">
    <property type="entry name" value="Shikimate_DH"/>
    <property type="match status" value="1"/>
</dbReference>
<feature type="active site" description="Nucleophile" evidence="8 9">
    <location>
        <position position="49"/>
    </location>
</feature>
<evidence type="ECO:0000256" key="12">
    <source>
        <dbReference type="PIRSR" id="PIRSR000445-4"/>
    </source>
</evidence>
<dbReference type="PANTHER" id="PTHR43013:SF1">
    <property type="entry name" value="GLUTAMYL-TRNA REDUCTASE"/>
    <property type="match status" value="1"/>
</dbReference>
<evidence type="ECO:0000256" key="3">
    <source>
        <dbReference type="ARBA" id="ARBA00012970"/>
    </source>
</evidence>
<evidence type="ECO:0000256" key="10">
    <source>
        <dbReference type="PIRSR" id="PIRSR000445-2"/>
    </source>
</evidence>
<dbReference type="SUPFAM" id="SSF69075">
    <property type="entry name" value="Glutamyl tRNA-reductase dimerization domain"/>
    <property type="match status" value="1"/>
</dbReference>
<dbReference type="FunFam" id="3.30.460.30:FF:000001">
    <property type="entry name" value="Glutamyl-tRNA reductase"/>
    <property type="match status" value="1"/>
</dbReference>
<comment type="subunit">
    <text evidence="8">Homodimer.</text>
</comment>
<evidence type="ECO:0000256" key="13">
    <source>
        <dbReference type="RuleBase" id="RU000584"/>
    </source>
</evidence>
<evidence type="ECO:0000256" key="2">
    <source>
        <dbReference type="ARBA" id="ARBA00005916"/>
    </source>
</evidence>
<dbReference type="SUPFAM" id="SSF51735">
    <property type="entry name" value="NAD(P)-binding Rossmann-fold domains"/>
    <property type="match status" value="1"/>
</dbReference>
<protein>
    <recommendedName>
        <fullName evidence="3 8">Glutamyl-tRNA reductase</fullName>
        <shortName evidence="8">GluTR</shortName>
        <ecNumber evidence="3 8">1.2.1.70</ecNumber>
    </recommendedName>
</protein>
<dbReference type="InterPro" id="IPR036453">
    <property type="entry name" value="GluRdtase_dimer_dom_sf"/>
</dbReference>
<evidence type="ECO:0000259" key="15">
    <source>
        <dbReference type="Pfam" id="PF01488"/>
    </source>
</evidence>
<organism evidence="17 18">
    <name type="scientific">Methanosalsum natronophilum</name>
    <dbReference type="NCBI Taxonomy" id="768733"/>
    <lineage>
        <taxon>Archaea</taxon>
        <taxon>Methanobacteriati</taxon>
        <taxon>Methanobacteriota</taxon>
        <taxon>Stenosarchaea group</taxon>
        <taxon>Methanomicrobia</taxon>
        <taxon>Methanosarcinales</taxon>
        <taxon>Methanosarcinaceae</taxon>
        <taxon>Methanosalsum</taxon>
    </lineage>
</organism>
<gene>
    <name evidence="8" type="primary">hemA</name>
    <name evidence="17" type="ORF">D5R95_07770</name>
</gene>
<dbReference type="FunFam" id="3.40.50.720:FF:000031">
    <property type="entry name" value="Glutamyl-tRNA reductase"/>
    <property type="match status" value="1"/>
</dbReference>
<dbReference type="Pfam" id="PF05201">
    <property type="entry name" value="GlutR_N"/>
    <property type="match status" value="1"/>
</dbReference>
<dbReference type="InterPro" id="IPR036291">
    <property type="entry name" value="NAD(P)-bd_dom_sf"/>
</dbReference>
<comment type="miscellaneous">
    <text evidence="8">During catalysis, the active site Cys acts as a nucleophile attacking the alpha-carbonyl group of tRNA-bound glutamate with the formation of a thioester intermediate between enzyme and glutamate, and the concomitant release of tRNA(Glu). The thioester intermediate is finally reduced by direct hydride transfer from NADPH, to form the product GSA.</text>
</comment>
<dbReference type="Gene3D" id="3.30.460.30">
    <property type="entry name" value="Glutamyl-tRNA reductase, N-terminal domain"/>
    <property type="match status" value="1"/>
</dbReference>
<feature type="domain" description="Tetrapyrrole biosynthesis glutamyl-tRNA reductase dimerisation" evidence="14">
    <location>
        <begin position="310"/>
        <end position="410"/>
    </location>
</feature>
<comment type="pathway">
    <text evidence="1 8 13">Porphyrin-containing compound metabolism; protoporphyrin-IX biosynthesis; 5-aminolevulinate from L-glutamyl-tRNA(Glu): step 1/2.</text>
</comment>
<feature type="binding site" evidence="8 11">
    <location>
        <begin position="180"/>
        <end position="185"/>
    </location>
    <ligand>
        <name>NADP(+)</name>
        <dbReference type="ChEBI" id="CHEBI:58349"/>
    </ligand>
</feature>
<comment type="caution">
    <text evidence="17">The sequence shown here is derived from an EMBL/GenBank/DDBJ whole genome shotgun (WGS) entry which is preliminary data.</text>
</comment>
<feature type="binding site" evidence="8 10">
    <location>
        <begin position="105"/>
        <end position="107"/>
    </location>
    <ligand>
        <name>substrate</name>
    </ligand>
</feature>
<dbReference type="InterPro" id="IPR036343">
    <property type="entry name" value="GluRdtase_N_sf"/>
</dbReference>
<dbReference type="CDD" id="cd05213">
    <property type="entry name" value="NAD_bind_Glutamyl_tRNA_reduct"/>
    <property type="match status" value="1"/>
</dbReference>
<sequence length="425" mass="47481">MTNISSMVITHEKACVEEMEAALKDEPEDILDKLYSNDCIEECVVLKTCNRTEIYIVSQSGLDPLYTFADDKGISPEIVEFYDHKETLNHLLRLACGLESMIVGEDQILGQMKDMYAAARSNGTTGKILDTAFKKATQVGKRVRNETRVNKGSVSIGSAAVDLAEKILGNLTGKRILVIGAGEMGGLVARALKNRDIDVIYIANRTFKRAQVLAYELGGMAVPYEHITKCVKSADVVISATAAPHHVITKKIVEDAIKDRVDPILLIDIANPRDIEECVGDIPNVNLHNIDSLRTINAENIRIRMEEAKKAEIIIAEELENLETQYKRQKADVIIAKLYSEMYNVREREKERAINRLCAYHTIGDREISVLEDLTHSMVNKILAEPTKVLREAAENDDDELLDSICKIFNVCNTTCNNDQKEKDS</sequence>
<dbReference type="InterPro" id="IPR006151">
    <property type="entry name" value="Shikm_DH/Glu-tRNA_Rdtase"/>
</dbReference>
<evidence type="ECO:0000313" key="17">
    <source>
        <dbReference type="EMBL" id="RQD81939.1"/>
    </source>
</evidence>
<dbReference type="InterPro" id="IPR018214">
    <property type="entry name" value="GluRdtase_CS"/>
</dbReference>
<evidence type="ECO:0000256" key="6">
    <source>
        <dbReference type="ARBA" id="ARBA00023244"/>
    </source>
</evidence>
<reference evidence="17 18" key="1">
    <citation type="submission" date="2018-08" db="EMBL/GenBank/DDBJ databases">
        <title>The metabolism and importance of syntrophic acetate oxidation coupled to methane or sulfide production in haloalkaline environments.</title>
        <authorList>
            <person name="Timmers P.H.A."/>
            <person name="Vavourakis C.D."/>
            <person name="Sorokin D.Y."/>
            <person name="Sinninghe Damste J.S."/>
            <person name="Muyzer G."/>
            <person name="Stams A.J.M."/>
            <person name="Plugge C.M."/>
        </authorList>
    </citation>
    <scope>NUCLEOTIDE SEQUENCE [LARGE SCALE GENOMIC DNA]</scope>
    <source>
        <strain evidence="17">MSAO_Arc3</strain>
    </source>
</reference>
<dbReference type="Gene3D" id="3.40.50.720">
    <property type="entry name" value="NAD(P)-binding Rossmann-like Domain"/>
    <property type="match status" value="1"/>
</dbReference>
<name>A0A3R7VW82_9EURY</name>
<dbReference type="PANTHER" id="PTHR43013">
    <property type="entry name" value="GLUTAMYL-TRNA REDUCTASE"/>
    <property type="match status" value="1"/>
</dbReference>
<comment type="similarity">
    <text evidence="2 8 13">Belongs to the glutamyl-tRNA reductase family.</text>
</comment>
<evidence type="ECO:0000256" key="11">
    <source>
        <dbReference type="PIRSR" id="PIRSR000445-3"/>
    </source>
</evidence>